<gene>
    <name evidence="2" type="ORF">CEP51_013161</name>
</gene>
<name>A0A428QGN4_9HYPO</name>
<dbReference type="EMBL" id="NKCL01000529">
    <property type="protein sequence ID" value="RSL64398.1"/>
    <property type="molecule type" value="Genomic_DNA"/>
</dbReference>
<feature type="compositionally biased region" description="Polar residues" evidence="1">
    <location>
        <begin position="342"/>
        <end position="358"/>
    </location>
</feature>
<sequence>MTILSGPQSVSGVPIASYLAKARAKQPFRLRLCHELQASIFLALNRHGAAPTLTLRDNPALCQLLWEDVGLDFPYKYGMRNTILGELTDCAQSLLDEARKWGAFIEVGDTRCLWNNEIVASLAHPHDQTDRAEQLSLDRHLRELLSVGCDPPQTPSRTSIRRRGPGAQTPKSSQNMDMTGQRLSRSQDTPGTRRRHTFPGTIFDAPPPKMGPLEELAQSVERMELDDSPLVNTSVRQFCGNEAQHEASMTNLIDTLSASQPASHRDGRLRSPIHLPTPPSHDQSPVANWFKVGQDTGQFPSKKPPRSHRRSSSALPRTGNPRSSGPHPMRLDLARPARTPLKRQSTATGHETGTSTSIPKRRKTVSFTAQEADQAMH</sequence>
<proteinExistence type="predicted"/>
<feature type="compositionally biased region" description="Polar residues" evidence="1">
    <location>
        <begin position="169"/>
        <end position="190"/>
    </location>
</feature>
<protein>
    <submittedName>
        <fullName evidence="2">Uncharacterized protein</fullName>
    </submittedName>
</protein>
<comment type="caution">
    <text evidence="2">The sequence shown here is derived from an EMBL/GenBank/DDBJ whole genome shotgun (WGS) entry which is preliminary data.</text>
</comment>
<evidence type="ECO:0000256" key="1">
    <source>
        <dbReference type="SAM" id="MobiDB-lite"/>
    </source>
</evidence>
<keyword evidence="3" id="KW-1185">Reference proteome</keyword>
<feature type="region of interest" description="Disordered" evidence="1">
    <location>
        <begin position="259"/>
        <end position="377"/>
    </location>
</feature>
<feature type="region of interest" description="Disordered" evidence="1">
    <location>
        <begin position="146"/>
        <end position="210"/>
    </location>
</feature>
<reference evidence="2 3" key="1">
    <citation type="submission" date="2017-06" db="EMBL/GenBank/DDBJ databases">
        <title>Comparative genomic analysis of Ambrosia Fusariam Clade fungi.</title>
        <authorList>
            <person name="Stajich J.E."/>
            <person name="Carrillo J."/>
            <person name="Kijimoto T."/>
            <person name="Eskalen A."/>
            <person name="O'Donnell K."/>
            <person name="Kasson M."/>
        </authorList>
    </citation>
    <scope>NUCLEOTIDE SEQUENCE [LARGE SCALE GENOMIC DNA]</scope>
    <source>
        <strain evidence="2 3">NRRL62606</strain>
    </source>
</reference>
<accession>A0A428QGN4</accession>
<dbReference type="Proteomes" id="UP000287972">
    <property type="component" value="Unassembled WGS sequence"/>
</dbReference>
<organism evidence="2 3">
    <name type="scientific">Fusarium floridanum</name>
    <dbReference type="NCBI Taxonomy" id="1325733"/>
    <lineage>
        <taxon>Eukaryota</taxon>
        <taxon>Fungi</taxon>
        <taxon>Dikarya</taxon>
        <taxon>Ascomycota</taxon>
        <taxon>Pezizomycotina</taxon>
        <taxon>Sordariomycetes</taxon>
        <taxon>Hypocreomycetidae</taxon>
        <taxon>Hypocreales</taxon>
        <taxon>Nectriaceae</taxon>
        <taxon>Fusarium</taxon>
        <taxon>Fusarium solani species complex</taxon>
    </lineage>
</organism>
<evidence type="ECO:0000313" key="2">
    <source>
        <dbReference type="EMBL" id="RSL64398.1"/>
    </source>
</evidence>
<evidence type="ECO:0000313" key="3">
    <source>
        <dbReference type="Proteomes" id="UP000287972"/>
    </source>
</evidence>
<dbReference type="AlphaFoldDB" id="A0A428QGN4"/>